<sequence length="393" mass="44891">MPIAPNLIPRFNSDYKLEDFFYAVRSVFKSNTDPGQLESIFGNRDYYFTNNGRSSLYVILKSLDLPKGSKIGVPLYSCLVVLDAIIKAGHIPCFIDIDLNNYTLDVQDLEKKKDDLDAIIVIHTFGRPADMDEISKDAGDIPIIEDCAHSLLSDYKEKKTGTIGDLSFFSLAKYISAGGGGMIIVNNNKYSKRIKEELTFLETPTKRREIIHSLCIYIYSFLYHKPWFGAFAFQIGSSIENKVDIASKRDFKVSRIRKSDFGVFIQKLEMLGKKVELQRKKSQKMLNELQGVKITLPYEQKDTLGNFYLFPILFDNKKDRDRAHELLRTMNVDTAKLYSMTPILAKQYYGYEGDCPNTEEFANRVLTIPNYYSLTMEELSTIISAVKKIGGYI</sequence>
<gene>
    <name evidence="1" type="ORF">C5S46_04105</name>
</gene>
<organism evidence="1 2">
    <name type="scientific">Candidatus Methanomarinus sp</name>
    <dbReference type="NCBI Taxonomy" id="3386244"/>
    <lineage>
        <taxon>Archaea</taxon>
        <taxon>Methanobacteriati</taxon>
        <taxon>Methanobacteriota</taxon>
        <taxon>Stenosarchaea group</taxon>
        <taxon>Methanomicrobia</taxon>
        <taxon>Methanosarcinales</taxon>
        <taxon>ANME-2 cluster</taxon>
        <taxon>Candidatus Methanocomedenaceae</taxon>
        <taxon>Candidatus Methanomarinus</taxon>
    </lineage>
</organism>
<reference evidence="1" key="1">
    <citation type="submission" date="2018-09" db="EMBL/GenBank/DDBJ databases">
        <title>A genomic encyclopedia of anaerobic methanotrophic archaea.</title>
        <authorList>
            <person name="Skennerton C.T."/>
            <person name="Chadwick G.L."/>
            <person name="Laso-Perez R."/>
            <person name="Leu A.O."/>
            <person name="Speth D.R."/>
            <person name="Yu H."/>
            <person name="Morgan-Lang C."/>
            <person name="Hatzenpichler R."/>
            <person name="Goudeau D."/>
            <person name="Malmstrom R."/>
            <person name="Woyke T."/>
            <person name="Hallam S."/>
            <person name="Tyson G.W."/>
            <person name="Wegener G."/>
            <person name="Boetius A."/>
            <person name="Orphan V.J."/>
        </authorList>
    </citation>
    <scope>NUCLEOTIDE SEQUENCE</scope>
    <source>
        <strain evidence="1">CONS3730D10UFb2</strain>
    </source>
</reference>
<dbReference type="EMBL" id="QYBA01000133">
    <property type="protein sequence ID" value="TKY91762.1"/>
    <property type="molecule type" value="Genomic_DNA"/>
</dbReference>
<evidence type="ECO:0000313" key="1">
    <source>
        <dbReference type="EMBL" id="TKY91762.1"/>
    </source>
</evidence>
<dbReference type="Proteomes" id="UP000315423">
    <property type="component" value="Unassembled WGS sequence"/>
</dbReference>
<accession>A0AC61SB41</accession>
<protein>
    <submittedName>
        <fullName evidence="1">Uncharacterized protein</fullName>
    </submittedName>
</protein>
<comment type="caution">
    <text evidence="1">The sequence shown here is derived from an EMBL/GenBank/DDBJ whole genome shotgun (WGS) entry which is preliminary data.</text>
</comment>
<proteinExistence type="predicted"/>
<evidence type="ECO:0000313" key="2">
    <source>
        <dbReference type="Proteomes" id="UP000315423"/>
    </source>
</evidence>
<name>A0AC61SB41_9EURY</name>